<organism evidence="1 2">
    <name type="scientific">Ixodes persulcatus</name>
    <name type="common">Taiga tick</name>
    <dbReference type="NCBI Taxonomy" id="34615"/>
    <lineage>
        <taxon>Eukaryota</taxon>
        <taxon>Metazoa</taxon>
        <taxon>Ecdysozoa</taxon>
        <taxon>Arthropoda</taxon>
        <taxon>Chelicerata</taxon>
        <taxon>Arachnida</taxon>
        <taxon>Acari</taxon>
        <taxon>Parasitiformes</taxon>
        <taxon>Ixodida</taxon>
        <taxon>Ixodoidea</taxon>
        <taxon>Ixodidae</taxon>
        <taxon>Ixodinae</taxon>
        <taxon>Ixodes</taxon>
    </lineage>
</organism>
<reference evidence="1 2" key="1">
    <citation type="journal article" date="2020" name="Cell">
        <title>Large-Scale Comparative Analyses of Tick Genomes Elucidate Their Genetic Diversity and Vector Capacities.</title>
        <authorList>
            <consortium name="Tick Genome and Microbiome Consortium (TIGMIC)"/>
            <person name="Jia N."/>
            <person name="Wang J."/>
            <person name="Shi W."/>
            <person name="Du L."/>
            <person name="Sun Y."/>
            <person name="Zhan W."/>
            <person name="Jiang J.F."/>
            <person name="Wang Q."/>
            <person name="Zhang B."/>
            <person name="Ji P."/>
            <person name="Bell-Sakyi L."/>
            <person name="Cui X.M."/>
            <person name="Yuan T.T."/>
            <person name="Jiang B.G."/>
            <person name="Yang W.F."/>
            <person name="Lam T.T."/>
            <person name="Chang Q.C."/>
            <person name="Ding S.J."/>
            <person name="Wang X.J."/>
            <person name="Zhu J.G."/>
            <person name="Ruan X.D."/>
            <person name="Zhao L."/>
            <person name="Wei J.T."/>
            <person name="Ye R.Z."/>
            <person name="Que T.C."/>
            <person name="Du C.H."/>
            <person name="Zhou Y.H."/>
            <person name="Cheng J.X."/>
            <person name="Dai P.F."/>
            <person name="Guo W.B."/>
            <person name="Han X.H."/>
            <person name="Huang E.J."/>
            <person name="Li L.F."/>
            <person name="Wei W."/>
            <person name="Gao Y.C."/>
            <person name="Liu J.Z."/>
            <person name="Shao H.Z."/>
            <person name="Wang X."/>
            <person name="Wang C.C."/>
            <person name="Yang T.C."/>
            <person name="Huo Q.B."/>
            <person name="Li W."/>
            <person name="Chen H.Y."/>
            <person name="Chen S.E."/>
            <person name="Zhou L.G."/>
            <person name="Ni X.B."/>
            <person name="Tian J.H."/>
            <person name="Sheng Y."/>
            <person name="Liu T."/>
            <person name="Pan Y.S."/>
            <person name="Xia L.Y."/>
            <person name="Li J."/>
            <person name="Zhao F."/>
            <person name="Cao W.C."/>
        </authorList>
    </citation>
    <scope>NUCLEOTIDE SEQUENCE [LARGE SCALE GENOMIC DNA]</scope>
    <source>
        <strain evidence="1">Iper-2018</strain>
    </source>
</reference>
<evidence type="ECO:0000313" key="2">
    <source>
        <dbReference type="Proteomes" id="UP000805193"/>
    </source>
</evidence>
<comment type="caution">
    <text evidence="1">The sequence shown here is derived from an EMBL/GenBank/DDBJ whole genome shotgun (WGS) entry which is preliminary data.</text>
</comment>
<dbReference type="Proteomes" id="UP000805193">
    <property type="component" value="Unassembled WGS sequence"/>
</dbReference>
<gene>
    <name evidence="1" type="ORF">HPB47_016323</name>
</gene>
<keyword evidence="2" id="KW-1185">Reference proteome</keyword>
<evidence type="ECO:0000313" key="1">
    <source>
        <dbReference type="EMBL" id="KAG0440337.1"/>
    </source>
</evidence>
<dbReference type="EMBL" id="JABSTQ010005033">
    <property type="protein sequence ID" value="KAG0440337.1"/>
    <property type="molecule type" value="Genomic_DNA"/>
</dbReference>
<protein>
    <submittedName>
        <fullName evidence="1">Uncharacterized protein</fullName>
    </submittedName>
</protein>
<accession>A0AC60QR86</accession>
<name>A0AC60QR86_IXOPE</name>
<sequence>MYNLELFSSVYNGDYLFTAAAIRNAYKFAYDSCLYVPRGVATAELRALKKREVLLGVRQPSISDVVNDINNVKTSSVVVYLDGTVRKQRGSSSSASGGVGCLKGSKMQEDVVERIAESVESTVKSILPRLCETIGIPNVIANAMTATKKIRVLDVIRTVDNVLFQHSDWEERINRGLASVPSLVSNITNEPLISFVPSKTAYTHVPAGSTLELPGFDNSIVLSTHLDPETNKRFCPLKFILQEPFLYLNKGSGRYFTHSSGGHPMPFTQIEGLRILYHFLVQ</sequence>
<proteinExistence type="predicted"/>